<evidence type="ECO:0000256" key="3">
    <source>
        <dbReference type="PROSITE-ProRule" id="PRU00339"/>
    </source>
</evidence>
<dbReference type="SMART" id="SM00028">
    <property type="entry name" value="TPR"/>
    <property type="match status" value="4"/>
</dbReference>
<keyword evidence="4" id="KW-0969">Cilium</keyword>
<sequence>MPPNKPVEGSPAAKAARLKAVRLEREGDLAGAFDAYQQAVALAPSDPELLMALADLASRLEMHEQAVGLWAHLSLSDPDGSATALGHARALVAAGRFAEAMDVLQGALQLHPQEPRLWTTLGLALTYAGRAREALTFFDEAVRLGPSLPGGLYNRGLAHCDLAELAEAQADFAAAAQVARKGPERATIEFSQATVALARGDLAAGWTLYEKRLSPDWPRSVTFQAPGRRLGPSDPLAGRTLLVLAEQGIGDEIMFANLLPDLTGELGPSGRLILAVEPRLVELFRRSFPTAEVAAHATQRVGGRARRQVATPISGRVDLWTPLASLAQRLRPTLQAFPRRPFLQADPTRVEHWKRWLGEGASVGLTWRSGKLTGERQRFYPALEDWAGLLRTPGAQWVNLQYGDCEDELDALGGLAGVEIRRPPGLNIKDDIDDLAALCTALDLVVSVQNATGALAGACGASTIFVAGPGSWTQLGQAYMPWYADAVVCATDTFADWTPALTAAAAELRNKLGPRPV</sequence>
<organism evidence="4 5">
    <name type="scientific">Phenylobacterium deserti</name>
    <dbReference type="NCBI Taxonomy" id="1914756"/>
    <lineage>
        <taxon>Bacteria</taxon>
        <taxon>Pseudomonadati</taxon>
        <taxon>Pseudomonadota</taxon>
        <taxon>Alphaproteobacteria</taxon>
        <taxon>Caulobacterales</taxon>
        <taxon>Caulobacteraceae</taxon>
        <taxon>Phenylobacterium</taxon>
    </lineage>
</organism>
<dbReference type="GO" id="GO:0046813">
    <property type="term" value="P:receptor-mediated virion attachment to host cell"/>
    <property type="evidence" value="ECO:0007669"/>
    <property type="project" value="TreeGrafter"/>
</dbReference>
<dbReference type="RefSeq" id="WP_111516467.1">
    <property type="nucleotide sequence ID" value="NZ_QFYR01000006.1"/>
</dbReference>
<dbReference type="InterPro" id="IPR011990">
    <property type="entry name" value="TPR-like_helical_dom_sf"/>
</dbReference>
<evidence type="ECO:0000313" key="4">
    <source>
        <dbReference type="EMBL" id="RAK50738.1"/>
    </source>
</evidence>
<dbReference type="PANTHER" id="PTHR44858">
    <property type="entry name" value="TETRATRICOPEPTIDE REPEAT PROTEIN 6"/>
    <property type="match status" value="1"/>
</dbReference>
<keyword evidence="1" id="KW-0677">Repeat</keyword>
<name>A0A328ADD6_9CAUL</name>
<keyword evidence="2 3" id="KW-0802">TPR repeat</keyword>
<dbReference type="AlphaFoldDB" id="A0A328ADD6"/>
<dbReference type="Gene3D" id="1.25.40.10">
    <property type="entry name" value="Tetratricopeptide repeat domain"/>
    <property type="match status" value="1"/>
</dbReference>
<dbReference type="OrthoDB" id="6193797at2"/>
<comment type="caution">
    <text evidence="4">The sequence shown here is derived from an EMBL/GenBank/DDBJ whole genome shotgun (WGS) entry which is preliminary data.</text>
</comment>
<keyword evidence="5" id="KW-1185">Reference proteome</keyword>
<keyword evidence="4" id="KW-0966">Cell projection</keyword>
<dbReference type="Pfam" id="PF13432">
    <property type="entry name" value="TPR_16"/>
    <property type="match status" value="1"/>
</dbReference>
<dbReference type="InterPro" id="IPR019734">
    <property type="entry name" value="TPR_rpt"/>
</dbReference>
<evidence type="ECO:0000313" key="5">
    <source>
        <dbReference type="Proteomes" id="UP000249725"/>
    </source>
</evidence>
<dbReference type="SUPFAM" id="SSF53756">
    <property type="entry name" value="UDP-Glycosyltransferase/glycogen phosphorylase"/>
    <property type="match status" value="1"/>
</dbReference>
<dbReference type="PANTHER" id="PTHR44858:SF1">
    <property type="entry name" value="UDP-N-ACETYLGLUCOSAMINE--PEPTIDE N-ACETYLGLUCOSAMINYLTRANSFERASE SPINDLY-RELATED"/>
    <property type="match status" value="1"/>
</dbReference>
<evidence type="ECO:0000256" key="1">
    <source>
        <dbReference type="ARBA" id="ARBA00022737"/>
    </source>
</evidence>
<proteinExistence type="predicted"/>
<dbReference type="Proteomes" id="UP000249725">
    <property type="component" value="Unassembled WGS sequence"/>
</dbReference>
<protein>
    <submittedName>
        <fullName evidence="4">Flagellar protein FlbA</fullName>
    </submittedName>
</protein>
<reference evidence="5" key="1">
    <citation type="submission" date="2018-05" db="EMBL/GenBank/DDBJ databases">
        <authorList>
            <person name="Li X."/>
        </authorList>
    </citation>
    <scope>NUCLEOTIDE SEQUENCE [LARGE SCALE GENOMIC DNA]</scope>
    <source>
        <strain evidence="5">YIM 73061</strain>
    </source>
</reference>
<feature type="repeat" description="TPR" evidence="3">
    <location>
        <begin position="115"/>
        <end position="148"/>
    </location>
</feature>
<evidence type="ECO:0000256" key="2">
    <source>
        <dbReference type="ARBA" id="ARBA00022803"/>
    </source>
</evidence>
<dbReference type="PROSITE" id="PS50005">
    <property type="entry name" value="TPR"/>
    <property type="match status" value="1"/>
</dbReference>
<dbReference type="EMBL" id="QFYR01000006">
    <property type="protein sequence ID" value="RAK50738.1"/>
    <property type="molecule type" value="Genomic_DNA"/>
</dbReference>
<dbReference type="InterPro" id="IPR050498">
    <property type="entry name" value="Ycf3"/>
</dbReference>
<dbReference type="SUPFAM" id="SSF48452">
    <property type="entry name" value="TPR-like"/>
    <property type="match status" value="1"/>
</dbReference>
<dbReference type="GO" id="GO:0009279">
    <property type="term" value="C:cell outer membrane"/>
    <property type="evidence" value="ECO:0007669"/>
    <property type="project" value="TreeGrafter"/>
</dbReference>
<gene>
    <name evidence="4" type="ORF">DJ018_18510</name>
</gene>
<keyword evidence="4" id="KW-0282">Flagellum</keyword>
<accession>A0A328ADD6</accession>